<dbReference type="RefSeq" id="XP_016514329.1">
    <property type="nucleotide sequence ID" value="XM_016658843.1"/>
</dbReference>
<protein>
    <submittedName>
        <fullName evidence="1">Uncharacterized protein</fullName>
    </submittedName>
</protein>
<dbReference type="KEGG" id="nta:107831112"/>
<dbReference type="OrthoDB" id="1305553at2759"/>
<dbReference type="AlphaFoldDB" id="A0A1S4DMC0"/>
<sequence>MYSRHRIKWGALTEAKAQELRVKLVTMGAWRSSGDASAIRTMTAQCIRKDAREVLGISKGYSSGHKGDWWWNGEVQEKVDTKKAVYLKLVESVDKEEKRANREHYKLVKKEANIVVTAAKTAVFSRLYKELEGRSGDKRLFRLAKGDGENDEDVALRIRAGWMKWRLIYSVLCDKKVPPKLKGKL</sequence>
<gene>
    <name evidence="1" type="primary">LOC107831112</name>
</gene>
<dbReference type="PANTHER" id="PTHR46238">
    <property type="entry name" value="REVERSE TRANSCRIPTASE DOMAIN-CONTAINING PROTEIN"/>
    <property type="match status" value="1"/>
</dbReference>
<proteinExistence type="predicted"/>
<dbReference type="PANTHER" id="PTHR46238:SF10">
    <property type="entry name" value="SWI_SNF COMPLEX SUBUNIT SWI3C"/>
    <property type="match status" value="1"/>
</dbReference>
<evidence type="ECO:0000313" key="1">
    <source>
        <dbReference type="RefSeq" id="XP_016514329.1"/>
    </source>
</evidence>
<reference evidence="1" key="1">
    <citation type="submission" date="2025-08" db="UniProtKB">
        <authorList>
            <consortium name="RefSeq"/>
        </authorList>
    </citation>
    <scope>IDENTIFICATION</scope>
</reference>
<dbReference type="PaxDb" id="4097-A0A1S4DMC0"/>
<organism evidence="1">
    <name type="scientific">Nicotiana tabacum</name>
    <name type="common">Common tobacco</name>
    <dbReference type="NCBI Taxonomy" id="4097"/>
    <lineage>
        <taxon>Eukaryota</taxon>
        <taxon>Viridiplantae</taxon>
        <taxon>Streptophyta</taxon>
        <taxon>Embryophyta</taxon>
        <taxon>Tracheophyta</taxon>
        <taxon>Spermatophyta</taxon>
        <taxon>Magnoliopsida</taxon>
        <taxon>eudicotyledons</taxon>
        <taxon>Gunneridae</taxon>
        <taxon>Pentapetalae</taxon>
        <taxon>asterids</taxon>
        <taxon>lamiids</taxon>
        <taxon>Solanales</taxon>
        <taxon>Solanaceae</taxon>
        <taxon>Nicotianoideae</taxon>
        <taxon>Nicotianeae</taxon>
        <taxon>Nicotiana</taxon>
    </lineage>
</organism>
<accession>A0A1S4DMC0</accession>
<name>A0A1S4DMC0_TOBAC</name>